<dbReference type="AlphaFoldDB" id="A0A8B8CUU7"/>
<organism evidence="2 3">
    <name type="scientific">Crassostrea virginica</name>
    <name type="common">Eastern oyster</name>
    <dbReference type="NCBI Taxonomy" id="6565"/>
    <lineage>
        <taxon>Eukaryota</taxon>
        <taxon>Metazoa</taxon>
        <taxon>Spiralia</taxon>
        <taxon>Lophotrochozoa</taxon>
        <taxon>Mollusca</taxon>
        <taxon>Bivalvia</taxon>
        <taxon>Autobranchia</taxon>
        <taxon>Pteriomorphia</taxon>
        <taxon>Ostreida</taxon>
        <taxon>Ostreoidea</taxon>
        <taxon>Ostreidae</taxon>
        <taxon>Crassostrea</taxon>
    </lineage>
</organism>
<dbReference type="KEGG" id="cvn:111122277"/>
<keyword evidence="1" id="KW-0732">Signal</keyword>
<keyword evidence="2" id="KW-1185">Reference proteome</keyword>
<evidence type="ECO:0000256" key="1">
    <source>
        <dbReference type="SAM" id="SignalP"/>
    </source>
</evidence>
<dbReference type="GeneID" id="111122277"/>
<sequence>MKLFLWISLLFAGLLVRDCESFRLSRAWPWQAKVQRTTDTDGIWRFMGITKDEFKLAYEKDLTPAIMAKIIGEIKNIISNLQAFLLIRGNEYKDGMMKRGGTGGGVVQINLKLLTDSLNIGKQIQNADDFRQPDYVETCMDAISPDAFESQKKYEFVMCALEIFKKTKDELDGIAFDDTFDTFLSIFEKYINAMVSFGQLLGRYEKVTGSKYMKRNLAATYLEELTKGLGEGLSGRDWFQQ</sequence>
<name>A0A8B8CUU7_CRAVI</name>
<dbReference type="OrthoDB" id="6199350at2759"/>
<feature type="signal peptide" evidence="1">
    <location>
        <begin position="1"/>
        <end position="21"/>
    </location>
</feature>
<evidence type="ECO:0000313" key="2">
    <source>
        <dbReference type="Proteomes" id="UP000694844"/>
    </source>
</evidence>
<accession>A0A8B8CUU7</accession>
<feature type="chain" id="PRO_5034497218" evidence="1">
    <location>
        <begin position="22"/>
        <end position="241"/>
    </location>
</feature>
<protein>
    <submittedName>
        <fullName evidence="3">Uncharacterized protein LOC111122277</fullName>
    </submittedName>
</protein>
<dbReference type="RefSeq" id="XP_022319637.1">
    <property type="nucleotide sequence ID" value="XM_022463929.1"/>
</dbReference>
<dbReference type="Proteomes" id="UP000694844">
    <property type="component" value="Chromosome 2"/>
</dbReference>
<reference evidence="3" key="1">
    <citation type="submission" date="2025-08" db="UniProtKB">
        <authorList>
            <consortium name="RefSeq"/>
        </authorList>
    </citation>
    <scope>IDENTIFICATION</scope>
    <source>
        <tissue evidence="3">Whole sample</tissue>
    </source>
</reference>
<proteinExistence type="predicted"/>
<gene>
    <name evidence="3" type="primary">LOC111122277</name>
</gene>
<evidence type="ECO:0000313" key="3">
    <source>
        <dbReference type="RefSeq" id="XP_022319637.1"/>
    </source>
</evidence>